<dbReference type="InterPro" id="IPR036063">
    <property type="entry name" value="Smr_dom_sf"/>
</dbReference>
<feature type="domain" description="Smr" evidence="1">
    <location>
        <begin position="13"/>
        <end position="66"/>
    </location>
</feature>
<evidence type="ECO:0000313" key="2">
    <source>
        <dbReference type="EMBL" id="QNK39708.1"/>
    </source>
</evidence>
<organism evidence="2 3">
    <name type="scientific">Caproicibacter fermentans</name>
    <dbReference type="NCBI Taxonomy" id="2576756"/>
    <lineage>
        <taxon>Bacteria</taxon>
        <taxon>Bacillati</taxon>
        <taxon>Bacillota</taxon>
        <taxon>Clostridia</taxon>
        <taxon>Eubacteriales</taxon>
        <taxon>Acutalibacteraceae</taxon>
        <taxon>Caproicibacter</taxon>
    </lineage>
</organism>
<proteinExistence type="predicted"/>
<dbReference type="InterPro" id="IPR002625">
    <property type="entry name" value="Smr_dom"/>
</dbReference>
<dbReference type="SUPFAM" id="SSF160443">
    <property type="entry name" value="SMR domain-like"/>
    <property type="match status" value="1"/>
</dbReference>
<dbReference type="EMBL" id="CP060286">
    <property type="protein sequence ID" value="QNK39708.1"/>
    <property type="molecule type" value="Genomic_DNA"/>
</dbReference>
<dbReference type="KEGG" id="cfem:HCR03_13365"/>
<name>A0A7G8T7W7_9FIRM</name>
<evidence type="ECO:0000313" key="3">
    <source>
        <dbReference type="Proteomes" id="UP000515909"/>
    </source>
</evidence>
<dbReference type="Proteomes" id="UP000515909">
    <property type="component" value="Chromosome"/>
</dbReference>
<dbReference type="AlphaFoldDB" id="A0A7G8T7W7"/>
<dbReference type="RefSeq" id="WP_187034662.1">
    <property type="nucleotide sequence ID" value="NZ_CP060286.1"/>
</dbReference>
<dbReference type="Gene3D" id="3.30.1370.110">
    <property type="match status" value="1"/>
</dbReference>
<gene>
    <name evidence="2" type="ORF">HCR03_13365</name>
</gene>
<dbReference type="Pfam" id="PF01713">
    <property type="entry name" value="Smr"/>
    <property type="match status" value="1"/>
</dbReference>
<sequence length="90" mass="10093">MHISKTGSVLEADLHGLTAEDAKRRLEHLLPHAGPQVREIRVIHGYNGGQALRNMVRVRLKHPRIASKLVTLNPGETRLLLAPPDKKQNR</sequence>
<accession>A0A7G8T7W7</accession>
<evidence type="ECO:0000259" key="1">
    <source>
        <dbReference type="Pfam" id="PF01713"/>
    </source>
</evidence>
<reference evidence="2 3" key="1">
    <citation type="submission" date="2020-08" db="EMBL/GenBank/DDBJ databases">
        <title>The isolate Caproiciproducens sp. 7D4C2 produces n-caproate at mildly acidic conditions from hexoses: genome and rBOX comparison with related strains and chain-elongating bacteria.</title>
        <authorList>
            <person name="Esquivel-Elizondo S."/>
            <person name="Bagci C."/>
            <person name="Temovska M."/>
            <person name="Jeon B.S."/>
            <person name="Bessarab I."/>
            <person name="Williams R.B.H."/>
            <person name="Huson D.H."/>
            <person name="Angenent L.T."/>
        </authorList>
    </citation>
    <scope>NUCLEOTIDE SEQUENCE [LARGE SCALE GENOMIC DNA]</scope>
    <source>
        <strain evidence="2 3">7D4C2</strain>
    </source>
</reference>
<protein>
    <submittedName>
        <fullName evidence="2">Smr/MutS family protein</fullName>
    </submittedName>
</protein>